<dbReference type="EMBL" id="HBGH01016103">
    <property type="protein sequence ID" value="CAD9236826.1"/>
    <property type="molecule type" value="Transcribed_RNA"/>
</dbReference>
<keyword evidence="1" id="KW-0853">WD repeat</keyword>
<dbReference type="InterPro" id="IPR046377">
    <property type="entry name" value="DHU1"/>
</dbReference>
<dbReference type="InterPro" id="IPR036322">
    <property type="entry name" value="WD40_repeat_dom_sf"/>
</dbReference>
<dbReference type="SMART" id="SM00320">
    <property type="entry name" value="WD40"/>
    <property type="match status" value="3"/>
</dbReference>
<reference evidence="3" key="1">
    <citation type="submission" date="2021-01" db="EMBL/GenBank/DDBJ databases">
        <authorList>
            <person name="Corre E."/>
            <person name="Pelletier E."/>
            <person name="Niang G."/>
            <person name="Scheremetjew M."/>
            <person name="Finn R."/>
            <person name="Kale V."/>
            <person name="Holt S."/>
            <person name="Cochrane G."/>
            <person name="Meng A."/>
            <person name="Brown T."/>
            <person name="Cohen L."/>
        </authorList>
    </citation>
    <scope>NUCLEOTIDE SEQUENCE</scope>
    <source>
        <strain evidence="3">SAG 36.94</strain>
    </source>
</reference>
<name>A0A7S1THT0_9RHOD</name>
<dbReference type="PANTHER" id="PTHR47201:SF1">
    <property type="entry name" value="PROTEIN DWD HYPERSENSITIVE TO UV-B 1"/>
    <property type="match status" value="1"/>
</dbReference>
<organism evidence="3">
    <name type="scientific">Compsopogon caeruleus</name>
    <dbReference type="NCBI Taxonomy" id="31354"/>
    <lineage>
        <taxon>Eukaryota</taxon>
        <taxon>Rhodophyta</taxon>
        <taxon>Compsopogonophyceae</taxon>
        <taxon>Compsopogonales</taxon>
        <taxon>Compsopogonaceae</taxon>
        <taxon>Compsopogon</taxon>
    </lineage>
</organism>
<proteinExistence type="predicted"/>
<dbReference type="AlphaFoldDB" id="A0A7S1THT0"/>
<dbReference type="InterPro" id="IPR001680">
    <property type="entry name" value="WD40_rpt"/>
</dbReference>
<evidence type="ECO:0008006" key="4">
    <source>
        <dbReference type="Google" id="ProtNLM"/>
    </source>
</evidence>
<feature type="compositionally biased region" description="Low complexity" evidence="2">
    <location>
        <begin position="136"/>
        <end position="172"/>
    </location>
</feature>
<evidence type="ECO:0000256" key="2">
    <source>
        <dbReference type="SAM" id="MobiDB-lite"/>
    </source>
</evidence>
<feature type="repeat" description="WD" evidence="1">
    <location>
        <begin position="530"/>
        <end position="565"/>
    </location>
</feature>
<dbReference type="GO" id="GO:0080008">
    <property type="term" value="C:Cul4-RING E3 ubiquitin ligase complex"/>
    <property type="evidence" value="ECO:0007669"/>
    <property type="project" value="InterPro"/>
</dbReference>
<sequence>MAVARVGNGIARLNLSGSQDLRILDLRLAQRLDSTTSGFKCEPLVSLGIRELNLDSSPLQELDSEGLIPLKRLHTLSLCQTELRNVWRVLSALRPLEIVSLSFNGNYFRPPIPSREARNLRSSLGVRMREEHTDYQSDQTPDSPDTTTTSQSESTSELSSVEGVQSEGSGSLDRGSDEAMDGIRSAEDEAPASTLQTYGREFRAGRRGGLTNLDGLPGNLDPYQYHSAERTNTNSWSPRLGTRETLFMDRGVMLSSAEPSLRGAAPLCAIKHYAEIFIDQMPTTLELFDSKAVTAEWRKFSRECVSQRYEMLPYGLDQVEPLMSLLQARQRGKLIMNHPYCRKAFAETSREKKENLCLPLEVGLHNQSSFRRQICSALASSDRKIGISSICEVRRRPRQFEYNPNVKDYMVVGSSNGDVLVINHLTNREVARGSSAGSSDQDSGTLAVLGLCWLNQHHWKFVSGTEIGTIQLFDVDHLASSGYNSGRFERFDRLTSLHVNCNDTRLIVSGYSLDVGVYDMETGSRVSVLRECHRRHINVVRFQHHSPFIFATSSFDRKIKLWDLRERASNGMSRPLYSRRSDEGNVMVIFSPDDRHLLVSAVDNEVRQYSTFDGRLVMQLEMEKLRSGANFTRSYYMNGSDYIITGSCQERGVRIFSARTGRLFKEIEADIAIMQSEEDCGLPIFVQSLRGDPFYDFNMSVLLTCDNTYPCAVVVKVDMLRDRISD</sequence>
<evidence type="ECO:0000313" key="3">
    <source>
        <dbReference type="EMBL" id="CAD9236826.1"/>
    </source>
</evidence>
<dbReference type="InterPro" id="IPR015943">
    <property type="entry name" value="WD40/YVTN_repeat-like_dom_sf"/>
</dbReference>
<dbReference type="SUPFAM" id="SSF50978">
    <property type="entry name" value="WD40 repeat-like"/>
    <property type="match status" value="1"/>
</dbReference>
<dbReference type="GO" id="GO:0071493">
    <property type="term" value="P:cellular response to UV-B"/>
    <property type="evidence" value="ECO:0007669"/>
    <property type="project" value="InterPro"/>
</dbReference>
<dbReference type="Pfam" id="PF00400">
    <property type="entry name" value="WD40"/>
    <property type="match status" value="1"/>
</dbReference>
<dbReference type="PANTHER" id="PTHR47201">
    <property type="entry name" value="BNAC09G30780D PROTEIN"/>
    <property type="match status" value="1"/>
</dbReference>
<dbReference type="SUPFAM" id="SSF52058">
    <property type="entry name" value="L domain-like"/>
    <property type="match status" value="1"/>
</dbReference>
<dbReference type="PROSITE" id="PS50082">
    <property type="entry name" value="WD_REPEATS_2"/>
    <property type="match status" value="1"/>
</dbReference>
<dbReference type="Gene3D" id="2.130.10.10">
    <property type="entry name" value="YVTN repeat-like/Quinoprotein amine dehydrogenase"/>
    <property type="match status" value="1"/>
</dbReference>
<evidence type="ECO:0000256" key="1">
    <source>
        <dbReference type="PROSITE-ProRule" id="PRU00221"/>
    </source>
</evidence>
<accession>A0A7S1THT0</accession>
<feature type="region of interest" description="Disordered" evidence="2">
    <location>
        <begin position="130"/>
        <end position="223"/>
    </location>
</feature>
<protein>
    <recommendedName>
        <fullName evidence="4">Origin recognition complex-associated protein</fullName>
    </recommendedName>
</protein>
<gene>
    <name evidence="3" type="ORF">CCAE0312_LOCUS8923</name>
</gene>